<evidence type="ECO:0000259" key="2">
    <source>
        <dbReference type="PROSITE" id="PS50987"/>
    </source>
</evidence>
<dbReference type="KEGG" id="coh:EAV92_02850"/>
<gene>
    <name evidence="3" type="ORF">EAV92_02850</name>
</gene>
<dbReference type="PANTHER" id="PTHR38600">
    <property type="entry name" value="TRANSCRIPTIONAL REGULATORY PROTEIN"/>
    <property type="match status" value="1"/>
</dbReference>
<sequence>MVEYNPYLDGLFKSLADPVRRDILQRLVHAQHTISQLAAQYEMSFAAVAKHLNVLEKAKLIIKRRKGKEQIVSIAPEALKDASQYLEQFEALWNYRFDALDQILQEDD</sequence>
<organism evidence="3 4">
    <name type="scientific">Cohnella candidum</name>
    <dbReference type="NCBI Taxonomy" id="2674991"/>
    <lineage>
        <taxon>Bacteria</taxon>
        <taxon>Bacillati</taxon>
        <taxon>Bacillota</taxon>
        <taxon>Bacilli</taxon>
        <taxon>Bacillales</taxon>
        <taxon>Paenibacillaceae</taxon>
        <taxon>Cohnella</taxon>
    </lineage>
</organism>
<feature type="domain" description="HTH arsR-type" evidence="2">
    <location>
        <begin position="1"/>
        <end position="94"/>
    </location>
</feature>
<dbReference type="Pfam" id="PF12840">
    <property type="entry name" value="HTH_20"/>
    <property type="match status" value="1"/>
</dbReference>
<accession>A0A3G3JTT3</accession>
<name>A0A3G3JTT3_9BACL</name>
<dbReference type="SUPFAM" id="SSF46785">
    <property type="entry name" value="Winged helix' DNA-binding domain"/>
    <property type="match status" value="1"/>
</dbReference>
<dbReference type="Gene3D" id="1.10.10.10">
    <property type="entry name" value="Winged helix-like DNA-binding domain superfamily/Winged helix DNA-binding domain"/>
    <property type="match status" value="1"/>
</dbReference>
<evidence type="ECO:0000313" key="3">
    <source>
        <dbReference type="EMBL" id="AYQ71612.1"/>
    </source>
</evidence>
<dbReference type="InterPro" id="IPR036390">
    <property type="entry name" value="WH_DNA-bd_sf"/>
</dbReference>
<dbReference type="GO" id="GO:0003700">
    <property type="term" value="F:DNA-binding transcription factor activity"/>
    <property type="evidence" value="ECO:0007669"/>
    <property type="project" value="InterPro"/>
</dbReference>
<dbReference type="CDD" id="cd00090">
    <property type="entry name" value="HTH_ARSR"/>
    <property type="match status" value="1"/>
</dbReference>
<dbReference type="PRINTS" id="PR00778">
    <property type="entry name" value="HTHARSR"/>
</dbReference>
<dbReference type="EMBL" id="CP033433">
    <property type="protein sequence ID" value="AYQ71612.1"/>
    <property type="molecule type" value="Genomic_DNA"/>
</dbReference>
<proteinExistence type="predicted"/>
<dbReference type="RefSeq" id="WP_123039675.1">
    <property type="nucleotide sequence ID" value="NZ_CP033433.1"/>
</dbReference>
<keyword evidence="4" id="KW-1185">Reference proteome</keyword>
<dbReference type="InterPro" id="IPR011991">
    <property type="entry name" value="ArsR-like_HTH"/>
</dbReference>
<dbReference type="SMART" id="SM00418">
    <property type="entry name" value="HTH_ARSR"/>
    <property type="match status" value="1"/>
</dbReference>
<dbReference type="InterPro" id="IPR001845">
    <property type="entry name" value="HTH_ArsR_DNA-bd_dom"/>
</dbReference>
<dbReference type="PANTHER" id="PTHR38600:SF2">
    <property type="entry name" value="SLL0088 PROTEIN"/>
    <property type="match status" value="1"/>
</dbReference>
<reference evidence="3 4" key="1">
    <citation type="submission" date="2018-10" db="EMBL/GenBank/DDBJ databases">
        <title>Genome Sequence of Cohnella sp.</title>
        <authorList>
            <person name="Srinivasan S."/>
            <person name="Kim M.K."/>
        </authorList>
    </citation>
    <scope>NUCLEOTIDE SEQUENCE [LARGE SCALE GENOMIC DNA]</scope>
    <source>
        <strain evidence="3 4">18JY8-7</strain>
    </source>
</reference>
<evidence type="ECO:0000256" key="1">
    <source>
        <dbReference type="ARBA" id="ARBA00023125"/>
    </source>
</evidence>
<dbReference type="PROSITE" id="PS50987">
    <property type="entry name" value="HTH_ARSR_2"/>
    <property type="match status" value="1"/>
</dbReference>
<protein>
    <submittedName>
        <fullName evidence="3">ArsR family transcriptional regulator</fullName>
    </submittedName>
</protein>
<dbReference type="GO" id="GO:0003677">
    <property type="term" value="F:DNA binding"/>
    <property type="evidence" value="ECO:0007669"/>
    <property type="project" value="UniProtKB-KW"/>
</dbReference>
<dbReference type="AlphaFoldDB" id="A0A3G3JTT3"/>
<evidence type="ECO:0000313" key="4">
    <source>
        <dbReference type="Proteomes" id="UP000269097"/>
    </source>
</evidence>
<dbReference type="InterPro" id="IPR036388">
    <property type="entry name" value="WH-like_DNA-bd_sf"/>
</dbReference>
<dbReference type="NCBIfam" id="NF033788">
    <property type="entry name" value="HTH_metalloreg"/>
    <property type="match status" value="1"/>
</dbReference>
<dbReference type="Proteomes" id="UP000269097">
    <property type="component" value="Chromosome"/>
</dbReference>
<keyword evidence="1" id="KW-0238">DNA-binding</keyword>